<dbReference type="HOGENOM" id="CLU_057011_3_1_1"/>
<dbReference type="InterPro" id="IPR037143">
    <property type="entry name" value="4-PPantetheinyl_Trfase_dom_sf"/>
</dbReference>
<dbReference type="STRING" id="578458.D8QGG3"/>
<proteinExistence type="predicted"/>
<dbReference type="EMBL" id="GL377311">
    <property type="protein sequence ID" value="EFI93296.1"/>
    <property type="molecule type" value="Genomic_DNA"/>
</dbReference>
<dbReference type="GO" id="GO:0019878">
    <property type="term" value="P:lysine biosynthetic process via aminoadipic acid"/>
    <property type="evidence" value="ECO:0007669"/>
    <property type="project" value="TreeGrafter"/>
</dbReference>
<dbReference type="GO" id="GO:0000287">
    <property type="term" value="F:magnesium ion binding"/>
    <property type="evidence" value="ECO:0007669"/>
    <property type="project" value="InterPro"/>
</dbReference>
<evidence type="ECO:0000313" key="4">
    <source>
        <dbReference type="EMBL" id="EFI93296.1"/>
    </source>
</evidence>
<reference evidence="4 5" key="1">
    <citation type="journal article" date="2010" name="Nat. Biotechnol.">
        <title>Genome sequence of the model mushroom Schizophyllum commune.</title>
        <authorList>
            <person name="Ohm R.A."/>
            <person name="de Jong J.F."/>
            <person name="Lugones L.G."/>
            <person name="Aerts A."/>
            <person name="Kothe E."/>
            <person name="Stajich J.E."/>
            <person name="de Vries R.P."/>
            <person name="Record E."/>
            <person name="Levasseur A."/>
            <person name="Baker S.E."/>
            <person name="Bartholomew K.A."/>
            <person name="Coutinho P.M."/>
            <person name="Erdmann S."/>
            <person name="Fowler T.J."/>
            <person name="Gathman A.C."/>
            <person name="Lombard V."/>
            <person name="Henrissat B."/>
            <person name="Knabe N."/>
            <person name="Kuees U."/>
            <person name="Lilly W.W."/>
            <person name="Lindquist E."/>
            <person name="Lucas S."/>
            <person name="Magnuson J.K."/>
            <person name="Piumi F."/>
            <person name="Raudaskoski M."/>
            <person name="Salamov A."/>
            <person name="Schmutz J."/>
            <person name="Schwarze F.W.M.R."/>
            <person name="vanKuyk P.A."/>
            <person name="Horton J.S."/>
            <person name="Grigoriev I.V."/>
            <person name="Woesten H.A.B."/>
        </authorList>
    </citation>
    <scope>NUCLEOTIDE SEQUENCE [LARGE SCALE GENOMIC DNA]</scope>
    <source>
        <strain evidence="5">H4-8 / FGSC 9210</strain>
    </source>
</reference>
<evidence type="ECO:0000256" key="3">
    <source>
        <dbReference type="SAM" id="MobiDB-lite"/>
    </source>
</evidence>
<dbReference type="eggNOG" id="ENOG502SK9P">
    <property type="taxonomic scope" value="Eukaryota"/>
</dbReference>
<organism evidence="5">
    <name type="scientific">Schizophyllum commune (strain H4-8 / FGSC 9210)</name>
    <name type="common">Split gill fungus</name>
    <dbReference type="NCBI Taxonomy" id="578458"/>
    <lineage>
        <taxon>Eukaryota</taxon>
        <taxon>Fungi</taxon>
        <taxon>Dikarya</taxon>
        <taxon>Basidiomycota</taxon>
        <taxon>Agaricomycotina</taxon>
        <taxon>Agaricomycetes</taxon>
        <taxon>Agaricomycetidae</taxon>
        <taxon>Agaricales</taxon>
        <taxon>Schizophyllaceae</taxon>
        <taxon>Schizophyllum</taxon>
    </lineage>
</organism>
<keyword evidence="5" id="KW-1185">Reference proteome</keyword>
<dbReference type="AlphaFoldDB" id="D8QGG3"/>
<dbReference type="KEGG" id="scm:SCHCO_02639592"/>
<evidence type="ECO:0000313" key="5">
    <source>
        <dbReference type="Proteomes" id="UP000007431"/>
    </source>
</evidence>
<accession>D8QGG3</accession>
<dbReference type="GO" id="GO:0005829">
    <property type="term" value="C:cytosol"/>
    <property type="evidence" value="ECO:0007669"/>
    <property type="project" value="TreeGrafter"/>
</dbReference>
<dbReference type="GO" id="GO:0008897">
    <property type="term" value="F:holo-[acyl-carrier-protein] synthase activity"/>
    <property type="evidence" value="ECO:0007669"/>
    <property type="project" value="UniProtKB-EC"/>
</dbReference>
<dbReference type="InterPro" id="IPR050559">
    <property type="entry name" value="P-Pant_transferase_sf"/>
</dbReference>
<feature type="compositionally biased region" description="Polar residues" evidence="3">
    <location>
        <begin position="1"/>
        <end position="21"/>
    </location>
</feature>
<dbReference type="InParanoid" id="D8QGG3"/>
<dbReference type="SUPFAM" id="SSF56214">
    <property type="entry name" value="4'-phosphopantetheinyl transferase"/>
    <property type="match status" value="1"/>
</dbReference>
<dbReference type="RefSeq" id="XP_003028199.1">
    <property type="nucleotide sequence ID" value="XM_003028153.1"/>
</dbReference>
<dbReference type="Proteomes" id="UP000007431">
    <property type="component" value="Unassembled WGS sequence"/>
</dbReference>
<gene>
    <name evidence="4" type="ORF">SCHCODRAFT_86017</name>
</gene>
<dbReference type="OMA" id="GWEFRVF"/>
<evidence type="ECO:0000256" key="1">
    <source>
        <dbReference type="ARBA" id="ARBA00013172"/>
    </source>
</evidence>
<name>D8QGG3_SCHCM</name>
<keyword evidence="2" id="KW-0808">Transferase</keyword>
<evidence type="ECO:0000256" key="2">
    <source>
        <dbReference type="ARBA" id="ARBA00022679"/>
    </source>
</evidence>
<dbReference type="GeneID" id="9591970"/>
<dbReference type="PANTHER" id="PTHR12215">
    <property type="entry name" value="PHOSPHOPANTETHEINE TRANSFERASE"/>
    <property type="match status" value="1"/>
</dbReference>
<dbReference type="PANTHER" id="PTHR12215:SF10">
    <property type="entry name" value="L-AMINOADIPATE-SEMIALDEHYDE DEHYDROGENASE-PHOSPHOPANTETHEINYL TRANSFERASE"/>
    <property type="match status" value="1"/>
</dbReference>
<protein>
    <recommendedName>
        <fullName evidence="1">holo-[acyl-carrier-protein] synthase</fullName>
        <ecNumber evidence="1">2.7.8.7</ecNumber>
    </recommendedName>
</protein>
<dbReference type="EC" id="2.7.8.7" evidence="1"/>
<dbReference type="Gene3D" id="3.90.470.20">
    <property type="entry name" value="4'-phosphopantetheinyl transferase domain"/>
    <property type="match status" value="1"/>
</dbReference>
<feature type="region of interest" description="Disordered" evidence="3">
    <location>
        <begin position="1"/>
        <end position="27"/>
    </location>
</feature>
<dbReference type="VEuPathDB" id="FungiDB:SCHCODRAFT_02639592"/>
<dbReference type="OrthoDB" id="26719at2759"/>
<sequence>MSTTSNAGSRPSSATPTQSTGPHGRPSDVIITDCPILVWMMSLNREYTLEEYNSCYEVVKECLPHVKRIKNDPENPDTFRQIMTVLLPLLMMRHRRIPRARWRDNQTANGKHWIEQAPDNMPPEKFLTSMIGYHLEYCNSICGMAMTQGQQRRVINIGLGIRQIHVEPRNITVATYVEAMNHLLTPLEVDLITKHGQADDVTLRRLCIVLSCKDAYIKAIGQPVGFDYRRLEFNIPEEKATGDGHPLTGWEFRIFKAQLGVSRRGQIVQEDYQCVCAFFRGMADSKFVWYESRQELESWVQFINIDQMVKVVQKLTA</sequence>